<protein>
    <submittedName>
        <fullName evidence="2">Putative major pilin subunit</fullName>
    </submittedName>
</protein>
<organism evidence="2 3">
    <name type="scientific">Lignipirellula cremea</name>
    <dbReference type="NCBI Taxonomy" id="2528010"/>
    <lineage>
        <taxon>Bacteria</taxon>
        <taxon>Pseudomonadati</taxon>
        <taxon>Planctomycetota</taxon>
        <taxon>Planctomycetia</taxon>
        <taxon>Pirellulales</taxon>
        <taxon>Pirellulaceae</taxon>
        <taxon>Lignipirellula</taxon>
    </lineage>
</organism>
<gene>
    <name evidence="2" type="ORF">Pla8534_63860</name>
</gene>
<dbReference type="Proteomes" id="UP000317648">
    <property type="component" value="Chromosome"/>
</dbReference>
<proteinExistence type="predicted"/>
<feature type="domain" description="DUF1559" evidence="1">
    <location>
        <begin position="30"/>
        <end position="408"/>
    </location>
</feature>
<reference evidence="2 3" key="1">
    <citation type="submission" date="2019-02" db="EMBL/GenBank/DDBJ databases">
        <title>Deep-cultivation of Planctomycetes and their phenomic and genomic characterization uncovers novel biology.</title>
        <authorList>
            <person name="Wiegand S."/>
            <person name="Jogler M."/>
            <person name="Boedeker C."/>
            <person name="Pinto D."/>
            <person name="Vollmers J."/>
            <person name="Rivas-Marin E."/>
            <person name="Kohn T."/>
            <person name="Peeters S.H."/>
            <person name="Heuer A."/>
            <person name="Rast P."/>
            <person name="Oberbeckmann S."/>
            <person name="Bunk B."/>
            <person name="Jeske O."/>
            <person name="Meyerdierks A."/>
            <person name="Storesund J.E."/>
            <person name="Kallscheuer N."/>
            <person name="Luecker S."/>
            <person name="Lage O.M."/>
            <person name="Pohl T."/>
            <person name="Merkel B.J."/>
            <person name="Hornburger P."/>
            <person name="Mueller R.-W."/>
            <person name="Bruemmer F."/>
            <person name="Labrenz M."/>
            <person name="Spormann A.M."/>
            <person name="Op den Camp H."/>
            <person name="Overmann J."/>
            <person name="Amann R."/>
            <person name="Jetten M.S.M."/>
            <person name="Mascher T."/>
            <person name="Medema M.H."/>
            <person name="Devos D.P."/>
            <person name="Kaster A.-K."/>
            <person name="Ovreas L."/>
            <person name="Rohde M."/>
            <person name="Galperin M.Y."/>
            <person name="Jogler C."/>
        </authorList>
    </citation>
    <scope>NUCLEOTIDE SEQUENCE [LARGE SCALE GENOMIC DNA]</scope>
    <source>
        <strain evidence="2 3">Pla85_3_4</strain>
    </source>
</reference>
<dbReference type="SUPFAM" id="SSF54523">
    <property type="entry name" value="Pili subunits"/>
    <property type="match status" value="1"/>
</dbReference>
<dbReference type="Gene3D" id="3.30.700.10">
    <property type="entry name" value="Glycoprotein, Type 4 Pilin"/>
    <property type="match status" value="1"/>
</dbReference>
<dbReference type="InterPro" id="IPR045584">
    <property type="entry name" value="Pilin-like"/>
</dbReference>
<dbReference type="InterPro" id="IPR012902">
    <property type="entry name" value="N_methyl_site"/>
</dbReference>
<name>A0A518E350_9BACT</name>
<dbReference type="PANTHER" id="PTHR30093:SF2">
    <property type="entry name" value="TYPE II SECRETION SYSTEM PROTEIN H"/>
    <property type="match status" value="1"/>
</dbReference>
<dbReference type="EMBL" id="CP036433">
    <property type="protein sequence ID" value="QDU98517.1"/>
    <property type="molecule type" value="Genomic_DNA"/>
</dbReference>
<dbReference type="Pfam" id="PF07963">
    <property type="entry name" value="N_methyl"/>
    <property type="match status" value="1"/>
</dbReference>
<dbReference type="KEGG" id="lcre:Pla8534_63860"/>
<dbReference type="InterPro" id="IPR011453">
    <property type="entry name" value="DUF1559"/>
</dbReference>
<dbReference type="PANTHER" id="PTHR30093">
    <property type="entry name" value="GENERAL SECRETION PATHWAY PROTEIN G"/>
    <property type="match status" value="1"/>
</dbReference>
<dbReference type="PROSITE" id="PS00409">
    <property type="entry name" value="PROKAR_NTER_METHYL"/>
    <property type="match status" value="1"/>
</dbReference>
<sequence>MRRQGFTLVELLVVIAIIGVLVAMLLPAVQAAREAARRSQCSNNMKQLLVGVQHFHDNHLSLPTYNGIFPPVGGSTLQTAEPRAIYGSWFVHLMPYLEESAIYSQILADVKQYTNTGAFVSAPGGTLITPAVAAGWSPSPRLVSPAVPARYNDYVGSQEWVESTNGNGYTILTLQWVPPRTPDAGTGTPAVYDYTGCTYTPGSPAVYGPPGPPVNGYVGIWRPEIRKLTFDVLRCPSETTGGSRGLVYSDNWGSTNYVANWNAFTDGNTTKGYQAPPSDFSRMSDGLSSTVFIGEAYALCENRGRTALLAWHKGDGGYNNGGVHNFGLTFSLSNHQVDLGNGPVTVSSSKGAPNPIINPQLVFPLQVRPHPTQTGASGCSSLTAQTRHSAMNVAFGDGSVQSISASVATDIWMRLMLPDDGLANPQEY</sequence>
<accession>A0A518E350</accession>
<dbReference type="NCBIfam" id="TIGR02532">
    <property type="entry name" value="IV_pilin_GFxxxE"/>
    <property type="match status" value="1"/>
</dbReference>
<dbReference type="Pfam" id="PF07596">
    <property type="entry name" value="SBP_bac_10"/>
    <property type="match status" value="1"/>
</dbReference>
<keyword evidence="3" id="KW-1185">Reference proteome</keyword>
<dbReference type="OrthoDB" id="255848at2"/>
<evidence type="ECO:0000259" key="1">
    <source>
        <dbReference type="Pfam" id="PF07596"/>
    </source>
</evidence>
<evidence type="ECO:0000313" key="3">
    <source>
        <dbReference type="Proteomes" id="UP000317648"/>
    </source>
</evidence>
<evidence type="ECO:0000313" key="2">
    <source>
        <dbReference type="EMBL" id="QDU98517.1"/>
    </source>
</evidence>
<dbReference type="AlphaFoldDB" id="A0A518E350"/>